<comment type="similarity">
    <text evidence="2">Belongs to the FlgN family.</text>
</comment>
<keyword evidence="4" id="KW-0969">Cilium</keyword>
<comment type="caution">
    <text evidence="4">The sequence shown here is derived from an EMBL/GenBank/DDBJ whole genome shotgun (WGS) entry which is preliminary data.</text>
</comment>
<evidence type="ECO:0000256" key="2">
    <source>
        <dbReference type="ARBA" id="ARBA00007703"/>
    </source>
</evidence>
<proteinExistence type="inferred from homology"/>
<comment type="function">
    <text evidence="1">Required for the efficient initiation of filament assembly.</text>
</comment>
<reference evidence="4" key="2">
    <citation type="submission" date="2020-02" db="EMBL/GenBank/DDBJ databases">
        <authorList>
            <consortium name="NCBI Pathogen Detection Project"/>
        </authorList>
    </citation>
    <scope>NUCLEOTIDE SEQUENCE</scope>
    <source>
        <strain evidence="4">MA.CK_97/00011857</strain>
    </source>
</reference>
<dbReference type="SUPFAM" id="SSF140566">
    <property type="entry name" value="FlgN-like"/>
    <property type="match status" value="1"/>
</dbReference>
<sequence length="148" mass="16855">MGNLISILDKLQVLLIQLEELQSEELKQLSWSKITPLSLQTISDSKSQLLSAIDFYDNLRRIKEKEINLFAPYSSSSDQLTAKWSGILKTVNSTSQLNQKIGQLLNVHLEKISELKKLIDEKNIKSSIYEKHGAQSVEITKKNYHISV</sequence>
<dbReference type="EMBL" id="DAAXCJ010000012">
    <property type="protein sequence ID" value="HAG0390751.1"/>
    <property type="molecule type" value="Genomic_DNA"/>
</dbReference>
<reference evidence="4" key="1">
    <citation type="journal article" date="2018" name="Genome Biol.">
        <title>SKESA: strategic k-mer extension for scrupulous assemblies.</title>
        <authorList>
            <person name="Souvorov A."/>
            <person name="Agarwala R."/>
            <person name="Lipman D.J."/>
        </authorList>
    </citation>
    <scope>NUCLEOTIDE SEQUENCE</scope>
    <source>
        <strain evidence="4">MA.CK_97/00011857</strain>
    </source>
</reference>
<dbReference type="Pfam" id="PF05130">
    <property type="entry name" value="FlgN"/>
    <property type="match status" value="1"/>
</dbReference>
<keyword evidence="3" id="KW-1005">Bacterial flagellum biogenesis</keyword>
<protein>
    <submittedName>
        <fullName evidence="4">Flagellar biosynthesis protein FlgN</fullName>
    </submittedName>
</protein>
<keyword evidence="4" id="KW-0282">Flagellum</keyword>
<name>A0A756YGK9_SALER</name>
<dbReference type="GO" id="GO:0044780">
    <property type="term" value="P:bacterial-type flagellum assembly"/>
    <property type="evidence" value="ECO:0007669"/>
    <property type="project" value="InterPro"/>
</dbReference>
<organism evidence="4">
    <name type="scientific">Salmonella enterica</name>
    <name type="common">Salmonella choleraesuis</name>
    <dbReference type="NCBI Taxonomy" id="28901"/>
    <lineage>
        <taxon>Bacteria</taxon>
        <taxon>Pseudomonadati</taxon>
        <taxon>Pseudomonadota</taxon>
        <taxon>Gammaproteobacteria</taxon>
        <taxon>Enterobacterales</taxon>
        <taxon>Enterobacteriaceae</taxon>
        <taxon>Salmonella</taxon>
    </lineage>
</organism>
<accession>A0A756YGK9</accession>
<dbReference type="AlphaFoldDB" id="A0A756YGK9"/>
<evidence type="ECO:0000313" key="4">
    <source>
        <dbReference type="EMBL" id="HAG0390751.1"/>
    </source>
</evidence>
<gene>
    <name evidence="4" type="ORF">G8S59_004048</name>
</gene>
<dbReference type="InterPro" id="IPR007809">
    <property type="entry name" value="FlgN-like"/>
</dbReference>
<keyword evidence="4" id="KW-0966">Cell projection</keyword>
<dbReference type="InterPro" id="IPR036679">
    <property type="entry name" value="FlgN-like_sf"/>
</dbReference>
<evidence type="ECO:0000256" key="1">
    <source>
        <dbReference type="ARBA" id="ARBA00002397"/>
    </source>
</evidence>
<evidence type="ECO:0000256" key="3">
    <source>
        <dbReference type="ARBA" id="ARBA00022795"/>
    </source>
</evidence>